<dbReference type="Proteomes" id="UP000298264">
    <property type="component" value="Unassembled WGS sequence"/>
</dbReference>
<evidence type="ECO:0000259" key="1">
    <source>
        <dbReference type="Pfam" id="PF07995"/>
    </source>
</evidence>
<dbReference type="EMBL" id="RQHV01000049">
    <property type="protein sequence ID" value="TGN10050.1"/>
    <property type="molecule type" value="Genomic_DNA"/>
</dbReference>
<name>A0A4R9LQD5_9LEPT</name>
<evidence type="ECO:0000313" key="3">
    <source>
        <dbReference type="Proteomes" id="UP000298264"/>
    </source>
</evidence>
<dbReference type="OrthoDB" id="9770043at2"/>
<sequence>MKKISKILISLFYISIFTFIVFGCDSIRSLLVSKLGAAEDYKPETDPKKLVAEFSSKDASREKIKIRLVEVAAGFAQPTDLQFPPKENEYFLVAEKQGKLKWGKVNSKLTGVLLTLNVISEGEEGLLGLAFHPDFAKNGKIYLNYTLKQGKKDISRIAEWTLSKPNDFPNAKAESERVIMEVEQPYPNHNAGQIAFGPDHLLYVGWGDGGWMADPRKNGQNPKTFLGSMLRINVDLPSEKLPYSIPKDNPFVGDSCCAPETFAYGLRNPWRYSFDPKGRLILADVGQDLWEEIDIIEKGKNYGWNTKEASHCFDPKEKCKSEGLTDPIYEYGREEGQSITGGYVYSSSKLSGLTNKYVFGDFITGRIWAISVPDDTNGTTKTAYALGKWPILISTFGKDHSGNVYVVDFASGRIYKIE</sequence>
<dbReference type="PROSITE" id="PS51257">
    <property type="entry name" value="PROKAR_LIPOPROTEIN"/>
    <property type="match status" value="1"/>
</dbReference>
<dbReference type="InterPro" id="IPR011041">
    <property type="entry name" value="Quinoprot_gluc/sorb_DH_b-prop"/>
</dbReference>
<dbReference type="InterPro" id="IPR011042">
    <property type="entry name" value="6-blade_b-propeller_TolB-like"/>
</dbReference>
<feature type="domain" description="Glucose/Sorbosone dehydrogenase" evidence="1">
    <location>
        <begin position="76"/>
        <end position="414"/>
    </location>
</feature>
<organism evidence="2 3">
    <name type="scientific">Leptospira ilyithenensis</name>
    <dbReference type="NCBI Taxonomy" id="2484901"/>
    <lineage>
        <taxon>Bacteria</taxon>
        <taxon>Pseudomonadati</taxon>
        <taxon>Spirochaetota</taxon>
        <taxon>Spirochaetia</taxon>
        <taxon>Leptospirales</taxon>
        <taxon>Leptospiraceae</taxon>
        <taxon>Leptospira</taxon>
    </lineage>
</organism>
<proteinExistence type="predicted"/>
<evidence type="ECO:0000313" key="2">
    <source>
        <dbReference type="EMBL" id="TGN10050.1"/>
    </source>
</evidence>
<gene>
    <name evidence="2" type="ORF">EHS11_10840</name>
</gene>
<dbReference type="SUPFAM" id="SSF50952">
    <property type="entry name" value="Soluble quinoprotein glucose dehydrogenase"/>
    <property type="match status" value="1"/>
</dbReference>
<dbReference type="Gene3D" id="2.120.10.30">
    <property type="entry name" value="TolB, C-terminal domain"/>
    <property type="match status" value="1"/>
</dbReference>
<comment type="caution">
    <text evidence="2">The sequence shown here is derived from an EMBL/GenBank/DDBJ whole genome shotgun (WGS) entry which is preliminary data.</text>
</comment>
<dbReference type="Pfam" id="PF07995">
    <property type="entry name" value="GSDH"/>
    <property type="match status" value="1"/>
</dbReference>
<dbReference type="InterPro" id="IPR012938">
    <property type="entry name" value="Glc/Sorbosone_DH"/>
</dbReference>
<protein>
    <submittedName>
        <fullName evidence="2">Dehydrogenase</fullName>
    </submittedName>
</protein>
<dbReference type="PANTHER" id="PTHR19328">
    <property type="entry name" value="HEDGEHOG-INTERACTING PROTEIN"/>
    <property type="match status" value="1"/>
</dbReference>
<dbReference type="RefSeq" id="WP_135764430.1">
    <property type="nucleotide sequence ID" value="NZ_RQHV01000049.1"/>
</dbReference>
<dbReference type="AlphaFoldDB" id="A0A4R9LQD5"/>
<dbReference type="PANTHER" id="PTHR19328:SF75">
    <property type="entry name" value="ALDOSE SUGAR DEHYDROGENASE YLII"/>
    <property type="match status" value="1"/>
</dbReference>
<reference evidence="2" key="1">
    <citation type="journal article" date="2019" name="PLoS Negl. Trop. Dis.">
        <title>Revisiting the worldwide diversity of Leptospira species in the environment.</title>
        <authorList>
            <person name="Vincent A.T."/>
            <person name="Schiettekatte O."/>
            <person name="Bourhy P."/>
            <person name="Veyrier F.J."/>
            <person name="Picardeau M."/>
        </authorList>
    </citation>
    <scope>NUCLEOTIDE SEQUENCE [LARGE SCALE GENOMIC DNA]</scope>
    <source>
        <strain evidence="2">201400974</strain>
    </source>
</reference>
<accession>A0A4R9LQD5</accession>
<keyword evidence="3" id="KW-1185">Reference proteome</keyword>